<keyword evidence="1" id="KW-0732">Signal</keyword>
<dbReference type="InterPro" id="IPR007788">
    <property type="entry name" value="QCT"/>
</dbReference>
<organism evidence="2 3">
    <name type="scientific">Corynebacterium meitnerae</name>
    <dbReference type="NCBI Taxonomy" id="2913498"/>
    <lineage>
        <taxon>Bacteria</taxon>
        <taxon>Bacillati</taxon>
        <taxon>Actinomycetota</taxon>
        <taxon>Actinomycetes</taxon>
        <taxon>Mycobacteriales</taxon>
        <taxon>Corynebacteriaceae</taxon>
        <taxon>Corynebacterium</taxon>
    </lineage>
</organism>
<evidence type="ECO:0000256" key="1">
    <source>
        <dbReference type="SAM" id="SignalP"/>
    </source>
</evidence>
<proteinExistence type="predicted"/>
<dbReference type="Pfam" id="PF05096">
    <property type="entry name" value="Glu_cyclase_2"/>
    <property type="match status" value="1"/>
</dbReference>
<comment type="caution">
    <text evidence="2">The sequence shown here is derived from an EMBL/GenBank/DDBJ whole genome shotgun (WGS) entry which is preliminary data.</text>
</comment>
<feature type="signal peptide" evidence="1">
    <location>
        <begin position="1"/>
        <end position="25"/>
    </location>
</feature>
<reference evidence="2" key="1">
    <citation type="submission" date="2022-02" db="EMBL/GenBank/DDBJ databases">
        <title>Corynebacterium sp. from urogenital microbiome.</title>
        <authorList>
            <person name="Cappelli E.A."/>
            <person name="Ribeiro T.G."/>
            <person name="Peixe L."/>
        </authorList>
    </citation>
    <scope>NUCLEOTIDE SEQUENCE</scope>
    <source>
        <strain evidence="2">C8Ua_172</strain>
    </source>
</reference>
<dbReference type="PANTHER" id="PTHR31270">
    <property type="entry name" value="GLUTAMINYL-PEPTIDE CYCLOTRANSFERASE"/>
    <property type="match status" value="1"/>
</dbReference>
<evidence type="ECO:0000313" key="3">
    <source>
        <dbReference type="Proteomes" id="UP001146468"/>
    </source>
</evidence>
<dbReference type="Proteomes" id="UP001146468">
    <property type="component" value="Unassembled WGS sequence"/>
</dbReference>
<dbReference type="EMBL" id="JAKMUS010000020">
    <property type="protein sequence ID" value="MCZ9294799.1"/>
    <property type="molecule type" value="Genomic_DNA"/>
</dbReference>
<sequence>MAHFPRAAALLFAVPLLVSCSTSSPQGVQHLTVQIEETLPFDATSFTQGLELGPDGTLYVGTGMEGSSRVYRTTLDGRELASQDLEPEFFGEGITLVRDALWQLTWQNNTAIKRNAETLEEISRTTFDGEGWGLCSRPDAGEVIFSDGTSELRRMDPDTLAERERFVVTLDGTPVDGLNELECVGDDIYANIFTTTDIVRIDAATGKVEAVIDASLVPNNATPDPNHVLNGIAHIDGNEFYITGKRWPDMYRVTFVPDLSRG</sequence>
<dbReference type="InterPro" id="IPR015943">
    <property type="entry name" value="WD40/YVTN_repeat-like_dom_sf"/>
</dbReference>
<dbReference type="PANTHER" id="PTHR31270:SF1">
    <property type="entry name" value="GLUTAMINYL-PEPTIDE CYCLOTRANSFERASE"/>
    <property type="match status" value="1"/>
</dbReference>
<dbReference type="SUPFAM" id="SSF50969">
    <property type="entry name" value="YVTN repeat-like/Quinoprotein amine dehydrogenase"/>
    <property type="match status" value="1"/>
</dbReference>
<name>A0A9X3RJU9_9CORY</name>
<protein>
    <submittedName>
        <fullName evidence="2">Glutaminyl-peptide cyclotransferase</fullName>
    </submittedName>
</protein>
<dbReference type="InterPro" id="IPR011044">
    <property type="entry name" value="Quino_amine_DH_bsu"/>
</dbReference>
<dbReference type="Gene3D" id="2.130.10.10">
    <property type="entry name" value="YVTN repeat-like/Quinoprotein amine dehydrogenase"/>
    <property type="match status" value="1"/>
</dbReference>
<dbReference type="RefSeq" id="WP_269966216.1">
    <property type="nucleotide sequence ID" value="NZ_JAKMUS010000020.1"/>
</dbReference>
<keyword evidence="3" id="KW-1185">Reference proteome</keyword>
<dbReference type="AlphaFoldDB" id="A0A9X3RJU9"/>
<dbReference type="PROSITE" id="PS51257">
    <property type="entry name" value="PROKAR_LIPOPROTEIN"/>
    <property type="match status" value="1"/>
</dbReference>
<dbReference type="GO" id="GO:0016603">
    <property type="term" value="F:glutaminyl-peptide cyclotransferase activity"/>
    <property type="evidence" value="ECO:0007669"/>
    <property type="project" value="InterPro"/>
</dbReference>
<gene>
    <name evidence="2" type="ORF">L8U60_09905</name>
</gene>
<feature type="chain" id="PRO_5040838033" evidence="1">
    <location>
        <begin position="26"/>
        <end position="262"/>
    </location>
</feature>
<accession>A0A9X3RJU9</accession>
<evidence type="ECO:0000313" key="2">
    <source>
        <dbReference type="EMBL" id="MCZ9294799.1"/>
    </source>
</evidence>